<comment type="caution">
    <text evidence="4">The sequence shown here is derived from an EMBL/GenBank/DDBJ whole genome shotgun (WGS) entry which is preliminary data.</text>
</comment>
<dbReference type="Gene3D" id="3.30.360.10">
    <property type="entry name" value="Dihydrodipicolinate Reductase, domain 2"/>
    <property type="match status" value="1"/>
</dbReference>
<gene>
    <name evidence="4" type="ORF">HAL01_06230</name>
</gene>
<protein>
    <submittedName>
        <fullName evidence="4">Oxidoreductase</fullName>
    </submittedName>
</protein>
<dbReference type="InterPro" id="IPR036291">
    <property type="entry name" value="NAD(P)-bd_dom_sf"/>
</dbReference>
<dbReference type="RefSeq" id="WP_089800608.1">
    <property type="nucleotide sequence ID" value="NZ_BJYE01000005.1"/>
</dbReference>
<reference evidence="4 5" key="1">
    <citation type="submission" date="2019-07" db="EMBL/GenBank/DDBJ databases">
        <title>Whole genome shotgun sequence of Halolactibacillus alkaliphilus NBRC 103919.</title>
        <authorList>
            <person name="Hosoyama A."/>
            <person name="Uohara A."/>
            <person name="Ohji S."/>
            <person name="Ichikawa N."/>
        </authorList>
    </citation>
    <scope>NUCLEOTIDE SEQUENCE [LARGE SCALE GENOMIC DNA]</scope>
    <source>
        <strain evidence="4 5">NBRC 103919</strain>
    </source>
</reference>
<keyword evidence="5" id="KW-1185">Reference proteome</keyword>
<dbReference type="AlphaFoldDB" id="A0A511WZQ0"/>
<feature type="domain" description="Gfo/Idh/MocA-like oxidoreductase N-terminal" evidence="2">
    <location>
        <begin position="2"/>
        <end position="121"/>
    </location>
</feature>
<organism evidence="4 5">
    <name type="scientific">Halolactibacillus alkaliphilus</name>
    <dbReference type="NCBI Taxonomy" id="442899"/>
    <lineage>
        <taxon>Bacteria</taxon>
        <taxon>Bacillati</taxon>
        <taxon>Bacillota</taxon>
        <taxon>Bacilli</taxon>
        <taxon>Bacillales</taxon>
        <taxon>Bacillaceae</taxon>
        <taxon>Halolactibacillus</taxon>
    </lineage>
</organism>
<dbReference type="InterPro" id="IPR000683">
    <property type="entry name" value="Gfo/Idh/MocA-like_OxRdtase_N"/>
</dbReference>
<dbReference type="Pfam" id="PF02894">
    <property type="entry name" value="GFO_IDH_MocA_C"/>
    <property type="match status" value="1"/>
</dbReference>
<sequence>MLNVGVVGVGSISQFHIDAYLNNPEVNLVAFCDINESRLKEKARKLGVSKTFTNYQDLLNDATIDAISICTWNNTHAEIAKQALLKGKHVLVEKPLSMDVATAEELVDVQKQSGKVLQVGFVRRHAEKSKVVKSFVDNGGFGDFYYAKASYLRRLGNPGGWFSDINKSGGGPLIDLGVHMVDLCWYLMGKPKPISVTGNTYKRLGNRSHIKNLSFYQASDYDPNVNDVEDLANALIRFENGASMFLETSFTLHASKDETKVTLFGDKGGVEVEPDLTFVTEENNTILNTVPQIDQDINDFGRNFQNQINHFVDCCLHGKENIAPVQDGVAVMKILKAIYQSAEENREIYL</sequence>
<dbReference type="STRING" id="442899.SAMN05720591_10681"/>
<feature type="domain" description="Gfo/Idh/MocA-like oxidoreductase C-terminal" evidence="3">
    <location>
        <begin position="133"/>
        <end position="348"/>
    </location>
</feature>
<dbReference type="Proteomes" id="UP000321400">
    <property type="component" value="Unassembled WGS sequence"/>
</dbReference>
<dbReference type="InterPro" id="IPR004104">
    <property type="entry name" value="Gfo/Idh/MocA-like_OxRdtase_C"/>
</dbReference>
<dbReference type="PANTHER" id="PTHR43249:SF1">
    <property type="entry name" value="D-GLUCOSIDE 3-DEHYDROGENASE"/>
    <property type="match status" value="1"/>
</dbReference>
<dbReference type="Pfam" id="PF01408">
    <property type="entry name" value="GFO_IDH_MocA"/>
    <property type="match status" value="1"/>
</dbReference>
<proteinExistence type="inferred from homology"/>
<dbReference type="InterPro" id="IPR052515">
    <property type="entry name" value="Gfo/Idh/MocA_Oxidoreductase"/>
</dbReference>
<dbReference type="GO" id="GO:0000166">
    <property type="term" value="F:nucleotide binding"/>
    <property type="evidence" value="ECO:0007669"/>
    <property type="project" value="InterPro"/>
</dbReference>
<dbReference type="SUPFAM" id="SSF51735">
    <property type="entry name" value="NAD(P)-binding Rossmann-fold domains"/>
    <property type="match status" value="1"/>
</dbReference>
<name>A0A511WZQ0_9BACI</name>
<evidence type="ECO:0000256" key="1">
    <source>
        <dbReference type="ARBA" id="ARBA00010928"/>
    </source>
</evidence>
<comment type="similarity">
    <text evidence="1">Belongs to the Gfo/Idh/MocA family.</text>
</comment>
<evidence type="ECO:0000259" key="3">
    <source>
        <dbReference type="Pfam" id="PF02894"/>
    </source>
</evidence>
<dbReference type="SUPFAM" id="SSF55347">
    <property type="entry name" value="Glyceraldehyde-3-phosphate dehydrogenase-like, C-terminal domain"/>
    <property type="match status" value="1"/>
</dbReference>
<dbReference type="OrthoDB" id="9815825at2"/>
<evidence type="ECO:0000313" key="5">
    <source>
        <dbReference type="Proteomes" id="UP000321400"/>
    </source>
</evidence>
<dbReference type="Gene3D" id="3.40.50.720">
    <property type="entry name" value="NAD(P)-binding Rossmann-like Domain"/>
    <property type="match status" value="1"/>
</dbReference>
<evidence type="ECO:0000313" key="4">
    <source>
        <dbReference type="EMBL" id="GEN56159.1"/>
    </source>
</evidence>
<dbReference type="PANTHER" id="PTHR43249">
    <property type="entry name" value="UDP-N-ACETYL-2-AMINO-2-DEOXY-D-GLUCURONATE OXIDASE"/>
    <property type="match status" value="1"/>
</dbReference>
<dbReference type="EMBL" id="BJYE01000005">
    <property type="protein sequence ID" value="GEN56159.1"/>
    <property type="molecule type" value="Genomic_DNA"/>
</dbReference>
<evidence type="ECO:0000259" key="2">
    <source>
        <dbReference type="Pfam" id="PF01408"/>
    </source>
</evidence>
<accession>A0A511WZQ0</accession>